<dbReference type="AlphaFoldDB" id="A0A090QPX2"/>
<evidence type="ECO:0000313" key="2">
    <source>
        <dbReference type="Proteomes" id="UP000029221"/>
    </source>
</evidence>
<organism evidence="1 2">
    <name type="scientific">Nonlabens tegetincola</name>
    <dbReference type="NCBI Taxonomy" id="323273"/>
    <lineage>
        <taxon>Bacteria</taxon>
        <taxon>Pseudomonadati</taxon>
        <taxon>Bacteroidota</taxon>
        <taxon>Flavobacteriia</taxon>
        <taxon>Flavobacteriales</taxon>
        <taxon>Flavobacteriaceae</taxon>
        <taxon>Nonlabens</taxon>
    </lineage>
</organism>
<gene>
    <name evidence="1" type="ORF">JCM19294_47</name>
</gene>
<sequence>MITLSRKRNQKNTQLLYSASRERFNKLKRSENLVIIP</sequence>
<accession>A0A090QPX2</accession>
<comment type="caution">
    <text evidence="1">The sequence shown here is derived from an EMBL/GenBank/DDBJ whole genome shotgun (WGS) entry which is preliminary data.</text>
</comment>
<reference evidence="1" key="1">
    <citation type="journal article" date="2014" name="Genome Announc.">
        <title>Draft Genome Sequences of Marine Flavobacterium Nonlabens Strains NR17, NR24, NR27, NR32, NR33, and Ara13.</title>
        <authorList>
            <person name="Nakanishi M."/>
            <person name="Meirelles P."/>
            <person name="Suzuki R."/>
            <person name="Takatani N."/>
            <person name="Mino S."/>
            <person name="Suda W."/>
            <person name="Oshima K."/>
            <person name="Hattori M."/>
            <person name="Ohkuma M."/>
            <person name="Hosokawa M."/>
            <person name="Miyashita K."/>
            <person name="Thompson F.L."/>
            <person name="Niwa A."/>
            <person name="Sawabe T."/>
            <person name="Sawabe T."/>
        </authorList>
    </citation>
    <scope>NUCLEOTIDE SEQUENCE [LARGE SCALE GENOMIC DNA]</scope>
    <source>
        <strain evidence="1">JCM 19294</strain>
    </source>
</reference>
<protein>
    <submittedName>
        <fullName evidence="1">Uncharacterized protein</fullName>
    </submittedName>
</protein>
<name>A0A090QPX2_9FLAO</name>
<proteinExistence type="predicted"/>
<dbReference type="EMBL" id="BBML01000006">
    <property type="protein sequence ID" value="GAK97511.1"/>
    <property type="molecule type" value="Genomic_DNA"/>
</dbReference>
<evidence type="ECO:0000313" key="1">
    <source>
        <dbReference type="EMBL" id="GAK97511.1"/>
    </source>
</evidence>
<keyword evidence="2" id="KW-1185">Reference proteome</keyword>
<dbReference type="Proteomes" id="UP000029221">
    <property type="component" value="Unassembled WGS sequence"/>
</dbReference>